<evidence type="ECO:0000313" key="3">
    <source>
        <dbReference type="Proteomes" id="UP000054107"/>
    </source>
</evidence>
<name>A0A0B7NJ95_9FUNG</name>
<dbReference type="STRING" id="35722.A0A0B7NJ95"/>
<feature type="compositionally biased region" description="Low complexity" evidence="1">
    <location>
        <begin position="466"/>
        <end position="491"/>
    </location>
</feature>
<feature type="compositionally biased region" description="Acidic residues" evidence="1">
    <location>
        <begin position="193"/>
        <end position="203"/>
    </location>
</feature>
<evidence type="ECO:0000313" key="2">
    <source>
        <dbReference type="EMBL" id="CEP17462.1"/>
    </source>
</evidence>
<feature type="compositionally biased region" description="Basic and acidic residues" evidence="1">
    <location>
        <begin position="309"/>
        <end position="321"/>
    </location>
</feature>
<protein>
    <submittedName>
        <fullName evidence="2">Uncharacterized protein</fullName>
    </submittedName>
</protein>
<organism evidence="2 3">
    <name type="scientific">Parasitella parasitica</name>
    <dbReference type="NCBI Taxonomy" id="35722"/>
    <lineage>
        <taxon>Eukaryota</taxon>
        <taxon>Fungi</taxon>
        <taxon>Fungi incertae sedis</taxon>
        <taxon>Mucoromycota</taxon>
        <taxon>Mucoromycotina</taxon>
        <taxon>Mucoromycetes</taxon>
        <taxon>Mucorales</taxon>
        <taxon>Mucorineae</taxon>
        <taxon>Mucoraceae</taxon>
        <taxon>Parasitella</taxon>
    </lineage>
</organism>
<proteinExistence type="predicted"/>
<feature type="region of interest" description="Disordered" evidence="1">
    <location>
        <begin position="46"/>
        <end position="87"/>
    </location>
</feature>
<dbReference type="AlphaFoldDB" id="A0A0B7NJ95"/>
<keyword evidence="3" id="KW-1185">Reference proteome</keyword>
<dbReference type="OrthoDB" id="2290810at2759"/>
<evidence type="ECO:0000256" key="1">
    <source>
        <dbReference type="SAM" id="MobiDB-lite"/>
    </source>
</evidence>
<feature type="compositionally biased region" description="Basic and acidic residues" evidence="1">
    <location>
        <begin position="166"/>
        <end position="177"/>
    </location>
</feature>
<reference evidence="2 3" key="1">
    <citation type="submission" date="2014-09" db="EMBL/GenBank/DDBJ databases">
        <authorList>
            <person name="Ellenberger Sabrina"/>
        </authorList>
    </citation>
    <scope>NUCLEOTIDE SEQUENCE [LARGE SCALE GENOMIC DNA]</scope>
    <source>
        <strain evidence="2 3">CBS 412.66</strain>
    </source>
</reference>
<accession>A0A0B7NJ95</accession>
<feature type="region of interest" description="Disordered" evidence="1">
    <location>
        <begin position="276"/>
        <end position="351"/>
    </location>
</feature>
<feature type="region of interest" description="Disordered" evidence="1">
    <location>
        <begin position="156"/>
        <end position="224"/>
    </location>
</feature>
<feature type="region of interest" description="Disordered" evidence="1">
    <location>
        <begin position="568"/>
        <end position="596"/>
    </location>
</feature>
<feature type="compositionally biased region" description="Polar residues" evidence="1">
    <location>
        <begin position="67"/>
        <end position="87"/>
    </location>
</feature>
<sequence>MSLFRPKISIHLSPDELDTSQHPPEFTRKSSKWYIPCCRHISLGKSGGKIRLPDDSDSDSTDEDHNQPNSSISLSHAYNEGGQNENLPNIFSQAQTRSQTSLSRNPFARALSNVRERSIPDSRHIFATEEEFQVDGVKPKISGEDELVDFTRSPFSRYEDEPDWTETYKDNEDDHYSTKSIKTGFQISNNEEYGYESDSDDKDDDAKSDSSKDATHTQANTILYNHTNDTSVTILSNGEKKQGDKIPQIEEVLHMLPLSEISGEIPPALMYKKPSFKNSMHGEEPLMPEQNSTDSSRFSRFSTTEEDYLSLKKREEQEKKGLSLKMINTSAETSENKRKNNPPGTTDIDLQEQRIGAAAATDDTRTSIAQSILGDRLDDFTEKLAFIKKNIIMSVVDSDDEEEGISAEKILKKVDEVKSRSAITNATSSQEIPPKLHRRTSSFLDAVPKIARFMNQIGGGSITADASTSSSSQPSLSPTSFSPSSLFSALAGPMPEAPSSPTISKKLITKRSIPEEEEADQEDEELFDFAKVLEIGKNVKTFGEGVVGNGIRMFNDVATRVKTTVEEEQKRAVRRTESSSTSSSANNENEWMHNYL</sequence>
<feature type="compositionally biased region" description="Low complexity" evidence="1">
    <location>
        <begin position="578"/>
        <end position="589"/>
    </location>
</feature>
<dbReference type="Proteomes" id="UP000054107">
    <property type="component" value="Unassembled WGS sequence"/>
</dbReference>
<feature type="compositionally biased region" description="Basic and acidic residues" evidence="1">
    <location>
        <begin position="568"/>
        <end position="577"/>
    </location>
</feature>
<gene>
    <name evidence="2" type="primary">PARPA_11759.1 scaffold 44490</name>
</gene>
<feature type="compositionally biased region" description="Basic and acidic residues" evidence="1">
    <location>
        <begin position="204"/>
        <end position="215"/>
    </location>
</feature>
<dbReference type="EMBL" id="LN733664">
    <property type="protein sequence ID" value="CEP17462.1"/>
    <property type="molecule type" value="Genomic_DNA"/>
</dbReference>
<feature type="compositionally biased region" description="Polar residues" evidence="1">
    <location>
        <begin position="178"/>
        <end position="191"/>
    </location>
</feature>
<feature type="region of interest" description="Disordered" evidence="1">
    <location>
        <begin position="463"/>
        <end position="508"/>
    </location>
</feature>